<dbReference type="KEGG" id="dfa:DFA_02858"/>
<dbReference type="GeneID" id="14877522"/>
<organism evidence="1 2">
    <name type="scientific">Cavenderia fasciculata</name>
    <name type="common">Slime mold</name>
    <name type="synonym">Dictyostelium fasciculatum</name>
    <dbReference type="NCBI Taxonomy" id="261658"/>
    <lineage>
        <taxon>Eukaryota</taxon>
        <taxon>Amoebozoa</taxon>
        <taxon>Evosea</taxon>
        <taxon>Eumycetozoa</taxon>
        <taxon>Dictyostelia</taxon>
        <taxon>Acytosteliales</taxon>
        <taxon>Cavenderiaceae</taxon>
        <taxon>Cavenderia</taxon>
    </lineage>
</organism>
<dbReference type="EMBL" id="GL883006">
    <property type="protein sequence ID" value="EGG24615.1"/>
    <property type="molecule type" value="Genomic_DNA"/>
</dbReference>
<keyword evidence="2" id="KW-1185">Reference proteome</keyword>
<evidence type="ECO:0000313" key="1">
    <source>
        <dbReference type="EMBL" id="EGG24615.1"/>
    </source>
</evidence>
<dbReference type="Proteomes" id="UP000007797">
    <property type="component" value="Unassembled WGS sequence"/>
</dbReference>
<sequence length="97" mass="11358">MDKQQSPNDPCLCGGILVSNQKTLTHPYPNDARQCSTCLDFYTVCHDCGYAISDWWCMQEISEKVYEHEDNLYCQSCYFDSYFEDSDYDSDGFWIET</sequence>
<accession>F4PIN5</accession>
<name>F4PIN5_CACFS</name>
<dbReference type="AlphaFoldDB" id="F4PIN5"/>
<gene>
    <name evidence="1" type="ORF">DFA_02858</name>
</gene>
<protein>
    <submittedName>
        <fullName evidence="1">Uncharacterized protein</fullName>
    </submittedName>
</protein>
<evidence type="ECO:0000313" key="2">
    <source>
        <dbReference type="Proteomes" id="UP000007797"/>
    </source>
</evidence>
<proteinExistence type="predicted"/>
<dbReference type="RefSeq" id="XP_004362466.1">
    <property type="nucleotide sequence ID" value="XM_004362409.1"/>
</dbReference>
<reference evidence="2" key="1">
    <citation type="journal article" date="2011" name="Genome Res.">
        <title>Phylogeny-wide analysis of social amoeba genomes highlights ancient origins for complex intercellular communication.</title>
        <authorList>
            <person name="Heidel A.J."/>
            <person name="Lawal H.M."/>
            <person name="Felder M."/>
            <person name="Schilde C."/>
            <person name="Helps N.R."/>
            <person name="Tunggal B."/>
            <person name="Rivero F."/>
            <person name="John U."/>
            <person name="Schleicher M."/>
            <person name="Eichinger L."/>
            <person name="Platzer M."/>
            <person name="Noegel A.A."/>
            <person name="Schaap P."/>
            <person name="Gloeckner G."/>
        </authorList>
    </citation>
    <scope>NUCLEOTIDE SEQUENCE [LARGE SCALE GENOMIC DNA]</scope>
    <source>
        <strain evidence="2">SH3</strain>
    </source>
</reference>